<dbReference type="InterPro" id="IPR006896">
    <property type="entry name" value="Sec23/24_trunk_dom"/>
</dbReference>
<evidence type="ECO:0000313" key="3">
    <source>
        <dbReference type="EMBL" id="TVU01749.1"/>
    </source>
</evidence>
<dbReference type="AlphaFoldDB" id="A0A5J9SS04"/>
<dbReference type="PANTHER" id="PTHR13803:SF10">
    <property type="entry name" value="OS04G0412900 PROTEIN"/>
    <property type="match status" value="1"/>
</dbReference>
<dbReference type="Pfam" id="PF04811">
    <property type="entry name" value="Sec23_trunk"/>
    <property type="match status" value="1"/>
</dbReference>
<dbReference type="InterPro" id="IPR050550">
    <property type="entry name" value="SEC23_SEC24_subfamily"/>
</dbReference>
<sequence>MAVRPSLACFPAEPALHDSCAMPWGVAVTPFSAADERGTPPATGDEGHLLPRCESCFAYFSILCPLNRWSWTCAVCSVDNDLPADTAARYARDGAHDPPEMRSAFVDLLLPGEEDEPAAAPAPVYVAAIDLSSSEEFLELVKSALLAALEALSPGSLFGLFTFSSKIGLYDVQGPIPIVKNVFIPYDSDGALHVDLEDVMPLCSFLAPIDSCKNSIAEALETIKPMSSWEVAASTSEGQDHVLHHTRGFGIALDVLVNYLSSEHGNAFELARIFAFLSGPPNYGPGRLDTTSFEDHNAGKAGDVDNVLRQDQISFYKNLATSAVQAGACVDIFAITNEYTDLASLKVLSVESGGSLFLYSSTDESTLPQDIYKMLSRPYAFGCVMRLRTSSQFKIANSYGHFFPDPQYMHVQHINCCDSFATYSYDFEFEKDSRFSRKTSSPILQIAFKYTVLVHHGDTSDVSNSDSRSRYSLQRRIRVRTIQYNTTANIWDLYDFVDPDVVLTILVHQVILASLSDLVEARLLLQDWLVTVITQYNKAYQNVASGGGAIDVSFLHCSQLQPLSRFVFSILLSPLLQVSSEGIHPDYRTYLQCLFSTLEPASLRQAIWPTLISYSSPDVEAAVHQSLSRTVFTGESPIFLLDAYSDILVYYSPTTSSAIPFPPPRDCLLRSTIDRLKQERNKTPKLVFIHGAHDDTTAFEKYLIEDQALDGSLLTSSTGFNSFLDEVSRKVAEHGI</sequence>
<evidence type="ECO:0000259" key="2">
    <source>
        <dbReference type="Pfam" id="PF04815"/>
    </source>
</evidence>
<dbReference type="SUPFAM" id="SSF82919">
    <property type="entry name" value="Zn-finger domain of Sec23/24"/>
    <property type="match status" value="1"/>
</dbReference>
<dbReference type="GO" id="GO:0000149">
    <property type="term" value="F:SNARE binding"/>
    <property type="evidence" value="ECO:0007669"/>
    <property type="project" value="TreeGrafter"/>
</dbReference>
<comment type="caution">
    <text evidence="3">The sequence shown here is derived from an EMBL/GenBank/DDBJ whole genome shotgun (WGS) entry which is preliminary data.</text>
</comment>
<keyword evidence="4" id="KW-1185">Reference proteome</keyword>
<dbReference type="OrthoDB" id="49016at2759"/>
<protein>
    <recommendedName>
        <fullName evidence="5">Sec23/Sec24 trunk domain-containing protein</fullName>
    </recommendedName>
</protein>
<dbReference type="Gramene" id="TVU01749">
    <property type="protein sequence ID" value="TVU01749"/>
    <property type="gene ID" value="EJB05_52743"/>
</dbReference>
<feature type="domain" description="Sec23/Sec24 trunk" evidence="1">
    <location>
        <begin position="122"/>
        <end position="372"/>
    </location>
</feature>
<dbReference type="InterPro" id="IPR036175">
    <property type="entry name" value="Sec23/24_helical_dom_sf"/>
</dbReference>
<dbReference type="GO" id="GO:0008270">
    <property type="term" value="F:zinc ion binding"/>
    <property type="evidence" value="ECO:0007669"/>
    <property type="project" value="InterPro"/>
</dbReference>
<dbReference type="GO" id="GO:0090110">
    <property type="term" value="P:COPII-coated vesicle cargo loading"/>
    <property type="evidence" value="ECO:0007669"/>
    <property type="project" value="TreeGrafter"/>
</dbReference>
<accession>A0A5J9SS04</accession>
<organism evidence="3 4">
    <name type="scientific">Eragrostis curvula</name>
    <name type="common">weeping love grass</name>
    <dbReference type="NCBI Taxonomy" id="38414"/>
    <lineage>
        <taxon>Eukaryota</taxon>
        <taxon>Viridiplantae</taxon>
        <taxon>Streptophyta</taxon>
        <taxon>Embryophyta</taxon>
        <taxon>Tracheophyta</taxon>
        <taxon>Spermatophyta</taxon>
        <taxon>Magnoliopsida</taxon>
        <taxon>Liliopsida</taxon>
        <taxon>Poales</taxon>
        <taxon>Poaceae</taxon>
        <taxon>PACMAD clade</taxon>
        <taxon>Chloridoideae</taxon>
        <taxon>Eragrostideae</taxon>
        <taxon>Eragrostidinae</taxon>
        <taxon>Eragrostis</taxon>
    </lineage>
</organism>
<dbReference type="Pfam" id="PF04815">
    <property type="entry name" value="Sec23_helical"/>
    <property type="match status" value="1"/>
</dbReference>
<dbReference type="Proteomes" id="UP000324897">
    <property type="component" value="Unassembled WGS sequence"/>
</dbReference>
<dbReference type="EMBL" id="RWGY01000391">
    <property type="protein sequence ID" value="TVU01749.1"/>
    <property type="molecule type" value="Genomic_DNA"/>
</dbReference>
<evidence type="ECO:0000313" key="4">
    <source>
        <dbReference type="Proteomes" id="UP000324897"/>
    </source>
</evidence>
<dbReference type="SUPFAM" id="SSF81995">
    <property type="entry name" value="beta-sandwich domain of Sec23/24"/>
    <property type="match status" value="1"/>
</dbReference>
<evidence type="ECO:0008006" key="5">
    <source>
        <dbReference type="Google" id="ProtNLM"/>
    </source>
</evidence>
<dbReference type="GO" id="GO:0070971">
    <property type="term" value="C:endoplasmic reticulum exit site"/>
    <property type="evidence" value="ECO:0007669"/>
    <property type="project" value="TreeGrafter"/>
</dbReference>
<feature type="domain" description="Sec23/Sec24 helical" evidence="2">
    <location>
        <begin position="498"/>
        <end position="603"/>
    </location>
</feature>
<dbReference type="InterPro" id="IPR006900">
    <property type="entry name" value="Sec23/24_helical_dom"/>
</dbReference>
<dbReference type="InterPro" id="IPR036174">
    <property type="entry name" value="Znf_Sec23_Sec24_sf"/>
</dbReference>
<dbReference type="SUPFAM" id="SSF53300">
    <property type="entry name" value="vWA-like"/>
    <property type="match status" value="1"/>
</dbReference>
<evidence type="ECO:0000259" key="1">
    <source>
        <dbReference type="Pfam" id="PF04811"/>
    </source>
</evidence>
<dbReference type="GO" id="GO:0030127">
    <property type="term" value="C:COPII vesicle coat"/>
    <property type="evidence" value="ECO:0007669"/>
    <property type="project" value="InterPro"/>
</dbReference>
<dbReference type="PANTHER" id="PTHR13803">
    <property type="entry name" value="SEC24-RELATED PROTEIN"/>
    <property type="match status" value="1"/>
</dbReference>
<dbReference type="Gene3D" id="3.40.50.410">
    <property type="entry name" value="von Willebrand factor, type A domain"/>
    <property type="match status" value="1"/>
</dbReference>
<dbReference type="GO" id="GO:0006886">
    <property type="term" value="P:intracellular protein transport"/>
    <property type="evidence" value="ECO:0007669"/>
    <property type="project" value="InterPro"/>
</dbReference>
<proteinExistence type="predicted"/>
<dbReference type="SUPFAM" id="SSF81811">
    <property type="entry name" value="Helical domain of Sec23/24"/>
    <property type="match status" value="1"/>
</dbReference>
<reference evidence="3 4" key="1">
    <citation type="journal article" date="2019" name="Sci. Rep.">
        <title>A high-quality genome of Eragrostis curvula grass provides insights into Poaceae evolution and supports new strategies to enhance forage quality.</title>
        <authorList>
            <person name="Carballo J."/>
            <person name="Santos B.A.C.M."/>
            <person name="Zappacosta D."/>
            <person name="Garbus I."/>
            <person name="Selva J.P."/>
            <person name="Gallo C.A."/>
            <person name="Diaz A."/>
            <person name="Albertini E."/>
            <person name="Caccamo M."/>
            <person name="Echenique V."/>
        </authorList>
    </citation>
    <scope>NUCLEOTIDE SEQUENCE [LARGE SCALE GENOMIC DNA]</scope>
    <source>
        <strain evidence="4">cv. Victoria</strain>
        <tissue evidence="3">Leaf</tissue>
    </source>
</reference>
<dbReference type="InterPro" id="IPR036465">
    <property type="entry name" value="vWFA_dom_sf"/>
</dbReference>
<name>A0A5J9SS04_9POAL</name>
<dbReference type="Gene3D" id="1.20.120.730">
    <property type="entry name" value="Sec23/Sec24 helical domain"/>
    <property type="match status" value="1"/>
</dbReference>
<gene>
    <name evidence="3" type="ORF">EJB05_52743</name>
</gene>